<gene>
    <name evidence="4" type="ORF">ACFSR5_17225</name>
</gene>
<dbReference type="EC" id="3.1.3.1" evidence="4"/>
<evidence type="ECO:0000256" key="3">
    <source>
        <dbReference type="SAM" id="SignalP"/>
    </source>
</evidence>
<comment type="caution">
    <text evidence="4">The sequence shown here is derived from an EMBL/GenBank/DDBJ whole genome shotgun (WGS) entry which is preliminary data.</text>
</comment>
<accession>A0ABW5KMB2</accession>
<dbReference type="GO" id="GO:0004035">
    <property type="term" value="F:alkaline phosphatase activity"/>
    <property type="evidence" value="ECO:0007669"/>
    <property type="project" value="UniProtKB-EC"/>
</dbReference>
<comment type="similarity">
    <text evidence="2">Belongs to the alkaline phosphatase family.</text>
</comment>
<keyword evidence="5" id="KW-1185">Reference proteome</keyword>
<dbReference type="SUPFAM" id="SSF51695">
    <property type="entry name" value="PLC-like phosphodiesterases"/>
    <property type="match status" value="1"/>
</dbReference>
<dbReference type="InterPro" id="IPR001952">
    <property type="entry name" value="Alkaline_phosphatase"/>
</dbReference>
<dbReference type="CDD" id="cd16012">
    <property type="entry name" value="ALP"/>
    <property type="match status" value="1"/>
</dbReference>
<dbReference type="PRINTS" id="PR00113">
    <property type="entry name" value="ALKPHPHTASE"/>
</dbReference>
<dbReference type="Pfam" id="PF00245">
    <property type="entry name" value="Alk_phosphatase"/>
    <property type="match status" value="1"/>
</dbReference>
<dbReference type="Proteomes" id="UP001597545">
    <property type="component" value="Unassembled WGS sequence"/>
</dbReference>
<dbReference type="PANTHER" id="PTHR11596">
    <property type="entry name" value="ALKALINE PHOSPHATASE"/>
    <property type="match status" value="1"/>
</dbReference>
<dbReference type="RefSeq" id="WP_380905710.1">
    <property type="nucleotide sequence ID" value="NZ_JBHUEG010000012.1"/>
</dbReference>
<name>A0ABW5KMB2_9SPHI</name>
<dbReference type="Gene3D" id="3.40.720.10">
    <property type="entry name" value="Alkaline Phosphatase, subunit A"/>
    <property type="match status" value="1"/>
</dbReference>
<keyword evidence="4" id="KW-0378">Hydrolase</keyword>
<dbReference type="SUPFAM" id="SSF53649">
    <property type="entry name" value="Alkaline phosphatase-like"/>
    <property type="match status" value="1"/>
</dbReference>
<dbReference type="SMART" id="SM00098">
    <property type="entry name" value="alkPPc"/>
    <property type="match status" value="1"/>
</dbReference>
<protein>
    <submittedName>
        <fullName evidence="4">Alkaline phosphatase</fullName>
        <ecNumber evidence="4">3.1.3.1</ecNumber>
    </submittedName>
</protein>
<proteinExistence type="inferred from homology"/>
<evidence type="ECO:0000256" key="1">
    <source>
        <dbReference type="ARBA" id="ARBA00022553"/>
    </source>
</evidence>
<reference evidence="5" key="1">
    <citation type="journal article" date="2019" name="Int. J. Syst. Evol. Microbiol.">
        <title>The Global Catalogue of Microorganisms (GCM) 10K type strain sequencing project: providing services to taxonomists for standard genome sequencing and annotation.</title>
        <authorList>
            <consortium name="The Broad Institute Genomics Platform"/>
            <consortium name="The Broad Institute Genome Sequencing Center for Infectious Disease"/>
            <person name="Wu L."/>
            <person name="Ma J."/>
        </authorList>
    </citation>
    <scope>NUCLEOTIDE SEQUENCE [LARGE SCALE GENOMIC DNA]</scope>
    <source>
        <strain evidence="5">KCTC 42662</strain>
    </source>
</reference>
<evidence type="ECO:0000313" key="4">
    <source>
        <dbReference type="EMBL" id="MFD2549393.1"/>
    </source>
</evidence>
<sequence>MRTRNLKKFCCMLGMAIPVIAAAQQPDMHSRFEQLMFGERQSATVSVRGHSHNDYKQDIPFFTAHYAGMESIEVDLFLYQDSLYAAHEKKEIKQGLTLERTYLQPLASLFEKNGGKPFAEPSKQLQLLLDFKEDYKKLMPPLLSLLESYRFLVDPQLSKTPVKIVISGNMPPAQEFEKFPSWIYFDGRPGITYTAAQQKHLAMISDDLKSYTHWNGKGVPAPDALRRIQHQASQAQMMGIPFRLWGTPESVNTWLTLEKMGITWLNTDHPVTLKEYIGSLASSRYRSAKAYEVYQPSYNSDGKDASNVKNVILLIGDGMGMGHVQAAISANRGQTHMSQMKHIGFSFTSSFSPGNTDSGAGGSAIATGQKTFNEHLSVDTNGNALPRIPSIIRPQGIHSGIITTGDLSDATPAAFYTSHKDRNASEAITESLTRTNDIDILIGGKPGAYQDAGKWQTLASGLRANKFALPNTKQEFVSNRSEKAIYFLSDSLTKPVKDGRGPILAEMLSATIAKLNNRDKGFFIMAEGAQIDWGGHARDMEYTLTETQDFDLAVGEALRFADKDGRTLVIVVADHETGALSLLDTDWRSGYVHGNFASNDHSSMVVPVMAYGPAAQDFTGFFQNTAIFDRIVALFQKNGDEIGESKR</sequence>
<feature type="signal peptide" evidence="3">
    <location>
        <begin position="1"/>
        <end position="23"/>
    </location>
</feature>
<dbReference type="EMBL" id="JBHULR010000015">
    <property type="protein sequence ID" value="MFD2549393.1"/>
    <property type="molecule type" value="Genomic_DNA"/>
</dbReference>
<organism evidence="4 5">
    <name type="scientific">Sphingobacterium suaedae</name>
    <dbReference type="NCBI Taxonomy" id="1686402"/>
    <lineage>
        <taxon>Bacteria</taxon>
        <taxon>Pseudomonadati</taxon>
        <taxon>Bacteroidota</taxon>
        <taxon>Sphingobacteriia</taxon>
        <taxon>Sphingobacteriales</taxon>
        <taxon>Sphingobacteriaceae</taxon>
        <taxon>Sphingobacterium</taxon>
    </lineage>
</organism>
<dbReference type="PANTHER" id="PTHR11596:SF5">
    <property type="entry name" value="ALKALINE PHOSPHATASE"/>
    <property type="match status" value="1"/>
</dbReference>
<dbReference type="InterPro" id="IPR017850">
    <property type="entry name" value="Alkaline_phosphatase_core_sf"/>
</dbReference>
<keyword evidence="3" id="KW-0732">Signal</keyword>
<dbReference type="InterPro" id="IPR017946">
    <property type="entry name" value="PLC-like_Pdiesterase_TIM-brl"/>
</dbReference>
<keyword evidence="1" id="KW-0597">Phosphoprotein</keyword>
<evidence type="ECO:0000313" key="5">
    <source>
        <dbReference type="Proteomes" id="UP001597545"/>
    </source>
</evidence>
<evidence type="ECO:0000256" key="2">
    <source>
        <dbReference type="RuleBase" id="RU003946"/>
    </source>
</evidence>
<feature type="chain" id="PRO_5046282890" evidence="3">
    <location>
        <begin position="24"/>
        <end position="647"/>
    </location>
</feature>